<keyword evidence="1" id="KW-1185">Reference proteome</keyword>
<dbReference type="Proteomes" id="UP000050741">
    <property type="component" value="Unassembled WGS sequence"/>
</dbReference>
<evidence type="ECO:0000313" key="2">
    <source>
        <dbReference type="WBParaSite" id="GPLIN_000766300"/>
    </source>
</evidence>
<sequence>MVVIASRNILAGVPEGGASAVMRSEVPAPYPLGRSRSLAYSSHYSESQCAPTVVPIGMPSKPVSVYQPYWTYSAYWPNRYHRNYNNYDNYITDSFYWHYPFRRWSSYKHNWYHYDSPYYYRRYHDYYNMFYNTELLSYGNRSKMMENLYQETPITHKPKPDKGKLTRTYSVPDVYAYHRRTDPYKPQWTIWTYSQAKNRPYFPYRYVRDYERGAGANSFWFNKYYRFTSMFKRSNFRPHFFYRHDFDHPSYSRRAYDPFYTAHYDSNSYGHWPVVRQHFV</sequence>
<evidence type="ECO:0000313" key="1">
    <source>
        <dbReference type="Proteomes" id="UP000050741"/>
    </source>
</evidence>
<name>A0A183C469_GLOPA</name>
<reference evidence="1" key="1">
    <citation type="submission" date="2014-05" db="EMBL/GenBank/DDBJ databases">
        <title>The genome and life-stage specific transcriptomes of Globodera pallida elucidate key aspects of plant parasitism by a cyst nematode.</title>
        <authorList>
            <person name="Cotton J.A."/>
            <person name="Lilley C.J."/>
            <person name="Jones L.M."/>
            <person name="Kikuchi T."/>
            <person name="Reid A.J."/>
            <person name="Thorpe P."/>
            <person name="Tsai I.J."/>
            <person name="Beasley H."/>
            <person name="Blok V."/>
            <person name="Cock P.J.A."/>
            <person name="Van den Akker S.E."/>
            <person name="Holroyd N."/>
            <person name="Hunt M."/>
            <person name="Mantelin S."/>
            <person name="Naghra H."/>
            <person name="Pain A."/>
            <person name="Palomares-Rius J.E."/>
            <person name="Zarowiecki M."/>
            <person name="Berriman M."/>
            <person name="Jones J.T."/>
            <person name="Urwin P.E."/>
        </authorList>
    </citation>
    <scope>NUCLEOTIDE SEQUENCE [LARGE SCALE GENOMIC DNA]</scope>
    <source>
        <strain evidence="1">Lindley</strain>
    </source>
</reference>
<proteinExistence type="predicted"/>
<accession>A0A183C469</accession>
<organism evidence="1 2">
    <name type="scientific">Globodera pallida</name>
    <name type="common">Potato cyst nematode worm</name>
    <name type="synonym">Heterodera pallida</name>
    <dbReference type="NCBI Taxonomy" id="36090"/>
    <lineage>
        <taxon>Eukaryota</taxon>
        <taxon>Metazoa</taxon>
        <taxon>Ecdysozoa</taxon>
        <taxon>Nematoda</taxon>
        <taxon>Chromadorea</taxon>
        <taxon>Rhabditida</taxon>
        <taxon>Tylenchina</taxon>
        <taxon>Tylenchomorpha</taxon>
        <taxon>Tylenchoidea</taxon>
        <taxon>Heteroderidae</taxon>
        <taxon>Heteroderinae</taxon>
        <taxon>Globodera</taxon>
    </lineage>
</organism>
<reference evidence="2" key="2">
    <citation type="submission" date="2016-06" db="UniProtKB">
        <authorList>
            <consortium name="WormBaseParasite"/>
        </authorList>
    </citation>
    <scope>IDENTIFICATION</scope>
</reference>
<dbReference type="WBParaSite" id="GPLIN_000766300">
    <property type="protein sequence ID" value="GPLIN_000766300"/>
    <property type="gene ID" value="GPLIN_000766300"/>
</dbReference>
<dbReference type="AlphaFoldDB" id="A0A183C469"/>
<protein>
    <submittedName>
        <fullName evidence="2">Uncharacterized protein</fullName>
    </submittedName>
</protein>